<evidence type="ECO:0000313" key="3">
    <source>
        <dbReference type="EMBL" id="MBB4146204.1"/>
    </source>
</evidence>
<evidence type="ECO:0000259" key="2">
    <source>
        <dbReference type="Pfam" id="PF02371"/>
    </source>
</evidence>
<proteinExistence type="predicted"/>
<evidence type="ECO:0000259" key="1">
    <source>
        <dbReference type="Pfam" id="PF01548"/>
    </source>
</evidence>
<sequence>MEYYAGIDVSLDLSSVCVVDGTGKIVSESKVSSDPDALAKHCADIDLPIARIGLEAGPLSQWLREGLSQAGFDVVLLETRHVKAALSAMTIKTDRKDARGIAHMLRMGWYRPVHAKSADAQALRTLLAGRKQLQSKLIELEHSIRGLLRGYGLKVGQVSRGRFDARIRELVDGNDALSRVVGALLLARSALWGEFAKLHREMLRIARTDPVCRRLMTAPGVGAAVALTYRAAVDDPGRFAKSRTVGAYFGLTPRKYQSGETDIDGGISKVGDGAARTVLFEAAHVMLTRPTKSSPLKRWALNVAKRRGMKRAKVALARKLAIVLHRIWVDATEFRWSNDPGAA</sequence>
<dbReference type="GO" id="GO:0006313">
    <property type="term" value="P:DNA transposition"/>
    <property type="evidence" value="ECO:0007669"/>
    <property type="project" value="InterPro"/>
</dbReference>
<dbReference type="GO" id="GO:0003677">
    <property type="term" value="F:DNA binding"/>
    <property type="evidence" value="ECO:0007669"/>
    <property type="project" value="InterPro"/>
</dbReference>
<accession>A0A7W6PTM5</accession>
<keyword evidence="4" id="KW-1185">Reference proteome</keyword>
<comment type="caution">
    <text evidence="3">The sequence shown here is derived from an EMBL/GenBank/DDBJ whole genome shotgun (WGS) entry which is preliminary data.</text>
</comment>
<protein>
    <submittedName>
        <fullName evidence="3">Transposase</fullName>
    </submittedName>
</protein>
<dbReference type="InterPro" id="IPR003346">
    <property type="entry name" value="Transposase_20"/>
</dbReference>
<dbReference type="RefSeq" id="WP_183898130.1">
    <property type="nucleotide sequence ID" value="NZ_JACIEC010000022.1"/>
</dbReference>
<dbReference type="AlphaFoldDB" id="A0A7W6PTM5"/>
<reference evidence="3 4" key="1">
    <citation type="submission" date="2020-08" db="EMBL/GenBank/DDBJ databases">
        <title>Genomic Encyclopedia of Type Strains, Phase IV (KMG-IV): sequencing the most valuable type-strain genomes for metagenomic binning, comparative biology and taxonomic classification.</title>
        <authorList>
            <person name="Goeker M."/>
        </authorList>
    </citation>
    <scope>NUCLEOTIDE SEQUENCE [LARGE SCALE GENOMIC DNA]</scope>
    <source>
        <strain evidence="3 4">DSM 29514</strain>
    </source>
</reference>
<evidence type="ECO:0000313" key="4">
    <source>
        <dbReference type="Proteomes" id="UP000519897"/>
    </source>
</evidence>
<dbReference type="Proteomes" id="UP000519897">
    <property type="component" value="Unassembled WGS sequence"/>
</dbReference>
<dbReference type="InterPro" id="IPR002525">
    <property type="entry name" value="Transp_IS110-like_N"/>
</dbReference>
<feature type="domain" description="Transposase IS110-like N-terminal" evidence="1">
    <location>
        <begin position="5"/>
        <end position="151"/>
    </location>
</feature>
<organism evidence="3 4">
    <name type="scientific">Rhizobium rhizoryzae</name>
    <dbReference type="NCBI Taxonomy" id="451876"/>
    <lineage>
        <taxon>Bacteria</taxon>
        <taxon>Pseudomonadati</taxon>
        <taxon>Pseudomonadota</taxon>
        <taxon>Alphaproteobacteria</taxon>
        <taxon>Hyphomicrobiales</taxon>
        <taxon>Rhizobiaceae</taxon>
        <taxon>Rhizobium/Agrobacterium group</taxon>
        <taxon>Rhizobium</taxon>
    </lineage>
</organism>
<name>A0A7W6PTM5_9HYPH</name>
<dbReference type="InterPro" id="IPR047650">
    <property type="entry name" value="Transpos_IS110"/>
</dbReference>
<dbReference type="PANTHER" id="PTHR33055">
    <property type="entry name" value="TRANSPOSASE FOR INSERTION SEQUENCE ELEMENT IS1111A"/>
    <property type="match status" value="1"/>
</dbReference>
<gene>
    <name evidence="3" type="ORF">GGQ72_004774</name>
</gene>
<dbReference type="PANTHER" id="PTHR33055:SF3">
    <property type="entry name" value="PUTATIVE TRANSPOSASE FOR IS117-RELATED"/>
    <property type="match status" value="1"/>
</dbReference>
<dbReference type="Pfam" id="PF01548">
    <property type="entry name" value="DEDD_Tnp_IS110"/>
    <property type="match status" value="1"/>
</dbReference>
<dbReference type="GO" id="GO:0004803">
    <property type="term" value="F:transposase activity"/>
    <property type="evidence" value="ECO:0007669"/>
    <property type="project" value="InterPro"/>
</dbReference>
<feature type="domain" description="Transposase IS116/IS110/IS902 C-terminal" evidence="2">
    <location>
        <begin position="212"/>
        <end position="287"/>
    </location>
</feature>
<dbReference type="Pfam" id="PF02371">
    <property type="entry name" value="Transposase_20"/>
    <property type="match status" value="1"/>
</dbReference>
<dbReference type="EMBL" id="JACIEC010000022">
    <property type="protein sequence ID" value="MBB4146204.1"/>
    <property type="molecule type" value="Genomic_DNA"/>
</dbReference>
<dbReference type="NCBIfam" id="NF033542">
    <property type="entry name" value="transpos_IS110"/>
    <property type="match status" value="1"/>
</dbReference>